<gene>
    <name evidence="3" type="ORF">SAMN05421788_101637</name>
</gene>
<dbReference type="OrthoDB" id="905812at2"/>
<keyword evidence="3" id="KW-0675">Receptor</keyword>
<dbReference type="RefSeq" id="WP_076375573.1">
    <property type="nucleotide sequence ID" value="NZ_AP017422.1"/>
</dbReference>
<dbReference type="PANTHER" id="PTHR40980:SF4">
    <property type="entry name" value="TONB-DEPENDENT RECEPTOR-LIKE BETA-BARREL DOMAIN-CONTAINING PROTEIN"/>
    <property type="match status" value="1"/>
</dbReference>
<dbReference type="InterPro" id="IPR041700">
    <property type="entry name" value="OMP_b-brl_3"/>
</dbReference>
<dbReference type="SUPFAM" id="SSF56935">
    <property type="entry name" value="Porins"/>
    <property type="match status" value="1"/>
</dbReference>
<organism evidence="3 4">
    <name type="scientific">Filimonas lacunae</name>
    <dbReference type="NCBI Taxonomy" id="477680"/>
    <lineage>
        <taxon>Bacteria</taxon>
        <taxon>Pseudomonadati</taxon>
        <taxon>Bacteroidota</taxon>
        <taxon>Chitinophagia</taxon>
        <taxon>Chitinophagales</taxon>
        <taxon>Chitinophagaceae</taxon>
        <taxon>Filimonas</taxon>
    </lineage>
</organism>
<evidence type="ECO:0000313" key="4">
    <source>
        <dbReference type="Proteomes" id="UP000186917"/>
    </source>
</evidence>
<dbReference type="InterPro" id="IPR008969">
    <property type="entry name" value="CarboxyPept-like_regulatory"/>
</dbReference>
<evidence type="ECO:0000313" key="3">
    <source>
        <dbReference type="EMBL" id="SIS68759.1"/>
    </source>
</evidence>
<dbReference type="KEGG" id="fln:FLA_5243"/>
<protein>
    <submittedName>
        <fullName evidence="3">Outer membrane receptor proteins, mostly Fe transport</fullName>
    </submittedName>
</protein>
<dbReference type="Gene3D" id="2.60.40.1120">
    <property type="entry name" value="Carboxypeptidase-like, regulatory domain"/>
    <property type="match status" value="1"/>
</dbReference>
<dbReference type="Pfam" id="PF14905">
    <property type="entry name" value="OMP_b-brl_3"/>
    <property type="match status" value="1"/>
</dbReference>
<name>A0A173MNG0_9BACT</name>
<dbReference type="SUPFAM" id="SSF49464">
    <property type="entry name" value="Carboxypeptidase regulatory domain-like"/>
    <property type="match status" value="1"/>
</dbReference>
<proteinExistence type="predicted"/>
<dbReference type="Proteomes" id="UP000186917">
    <property type="component" value="Unassembled WGS sequence"/>
</dbReference>
<dbReference type="Pfam" id="PF13620">
    <property type="entry name" value="CarboxypepD_reg"/>
    <property type="match status" value="1"/>
</dbReference>
<keyword evidence="4" id="KW-1185">Reference proteome</keyword>
<dbReference type="EMBL" id="FTOR01000001">
    <property type="protein sequence ID" value="SIS68759.1"/>
    <property type="molecule type" value="Genomic_DNA"/>
</dbReference>
<sequence>MRKIVHLVIATLLTSYLQAQDVKGLVKDADGKIIANATVSLLKAKDSSIIKLGTTDKAGAFVFPAVTKGKYLVSASYVGYQPQYSAAFDVEKATVNLPALSIAKLSAEALQGVTVTAARKPVIEVKADKMVVNVENSINAVGNDALELLRKSPGVSVDKDDNLSLSGKNGVQVFIDGRPSPLSGKDLSDYLKSIQSTQIESIELITNPSAKYEAAGNAGIINIRLKKNKAYGTNGSVTAGYNIGIYSKYNAALALNHRAGKVNLYGNYNFNKKLEESFMSLERTQLDTFFNQHTINTNNVESHTFKTGMDYYASKKSTVGVMVSGTFSDGNTRMNSHTDISYIPTSTPQKLLRADNTIASTRNNINSNVNYRYADTSGHELNLDADYGYYRIKSDQYQPNIYYTPDGNTELSRVIYNMVAPTDINTYSLKGDYEQNFKKGKLSFGGKVGYVESSNNFDRFNVFTSTKIKDTLRSNNFKYTENINAGYVNYNRQIKGAFIQVGLRVENTNAKGKSEGQKWVADHYEGYDSTFNRHYTDLFPSAAITFNKKPMSQWTVNYSRRIDRPAYQDLNPFEFKLDEYTYQKGNTQLMPQYTNSIGVTHMYKYFLTTSLNYSHISNVFTQLIDTIDKSKSFITKKNLANQDAVSLSISMPLQIKKYNGFFSLTNNYSHYKADFGTGRTIDLDVFNVLFYGQNTYKISKTVTAEVSGWFSSPSIWQGTFKTQSMWSVDAGAQKTVMAGKGTFKLTVSDVFQTMRWKATSDFAGQHVATRGGWESRLLKLSFTYRFGNNQVKAARQRKTEAEEESKRVNGAGGGIGGGKQ</sequence>
<dbReference type="Gene3D" id="2.170.130.10">
    <property type="entry name" value="TonB-dependent receptor, plug domain"/>
    <property type="match status" value="1"/>
</dbReference>
<feature type="region of interest" description="Disordered" evidence="1">
    <location>
        <begin position="795"/>
        <end position="820"/>
    </location>
</feature>
<dbReference type="PANTHER" id="PTHR40980">
    <property type="entry name" value="PLUG DOMAIN-CONTAINING PROTEIN"/>
    <property type="match status" value="1"/>
</dbReference>
<accession>A0A173MNG0</accession>
<dbReference type="AlphaFoldDB" id="A0A173MNG0"/>
<feature type="compositionally biased region" description="Gly residues" evidence="1">
    <location>
        <begin position="810"/>
        <end position="820"/>
    </location>
</feature>
<feature type="compositionally biased region" description="Basic and acidic residues" evidence="1">
    <location>
        <begin position="797"/>
        <end position="807"/>
    </location>
</feature>
<feature type="domain" description="Outer membrane protein beta-barrel" evidence="2">
    <location>
        <begin position="375"/>
        <end position="784"/>
    </location>
</feature>
<evidence type="ECO:0000259" key="2">
    <source>
        <dbReference type="Pfam" id="PF14905"/>
    </source>
</evidence>
<dbReference type="STRING" id="477680.SAMN05421788_101637"/>
<dbReference type="InterPro" id="IPR037066">
    <property type="entry name" value="Plug_dom_sf"/>
</dbReference>
<evidence type="ECO:0000256" key="1">
    <source>
        <dbReference type="SAM" id="MobiDB-lite"/>
    </source>
</evidence>
<reference evidence="4" key="1">
    <citation type="submission" date="2017-01" db="EMBL/GenBank/DDBJ databases">
        <authorList>
            <person name="Varghese N."/>
            <person name="Submissions S."/>
        </authorList>
    </citation>
    <scope>NUCLEOTIDE SEQUENCE [LARGE SCALE GENOMIC DNA]</scope>
    <source>
        <strain evidence="4">DSM 21054</strain>
    </source>
</reference>